<dbReference type="InterPro" id="IPR003488">
    <property type="entry name" value="DprA"/>
</dbReference>
<keyword evidence="6" id="KW-1185">Reference proteome</keyword>
<organism evidence="5 6">
    <name type="scientific">Paracidovorax cattleyae</name>
    <dbReference type="NCBI Taxonomy" id="80868"/>
    <lineage>
        <taxon>Bacteria</taxon>
        <taxon>Pseudomonadati</taxon>
        <taxon>Pseudomonadota</taxon>
        <taxon>Betaproteobacteria</taxon>
        <taxon>Burkholderiales</taxon>
        <taxon>Comamonadaceae</taxon>
        <taxon>Paracidovorax</taxon>
    </lineage>
</organism>
<sequence>MQRDELSAWLRLVLTPGVGPGTARRLLAAFGLPQQIFQQPEGALAALATSAQAKALCAVPPGLAALEDATWQWLHAAAPEDETLGEEAPVRRIVSLGDAAYPAALLATEDPPLLLHLLGAPRWLDGEGPSRWPLERCLAIVGSRNPTAQGAENARQFGRALRGAGLCIVSGLALGIDAAAHEGAMEAGPAPVSGAGAPCTIAVVGTGLDRVYPARHRDLAHRIARKGVVVSEYPLGTPPLAANFPRRNRIIAGLSQGTLVVEAALASGSLVTARLASEQGREVFAIPGSIHAPQSRGCHALIRQGAKLVESAQDVLEELRLPSVPSTASLPEGPAGAGSGEPPGRTAASGPHADVLEALGFDPMGLDALVARTGLDASRLQVALLELELEGQVARLPGGLFQRMALA</sequence>
<evidence type="ECO:0000259" key="4">
    <source>
        <dbReference type="Pfam" id="PF17782"/>
    </source>
</evidence>
<feature type="domain" description="DprA winged helix" evidence="4">
    <location>
        <begin position="342"/>
        <end position="399"/>
    </location>
</feature>
<dbReference type="Pfam" id="PF17782">
    <property type="entry name" value="WHD_DprA"/>
    <property type="match status" value="1"/>
</dbReference>
<feature type="region of interest" description="Disordered" evidence="2">
    <location>
        <begin position="322"/>
        <end position="351"/>
    </location>
</feature>
<feature type="domain" description="Smf/DprA SLOG" evidence="3">
    <location>
        <begin position="93"/>
        <end position="319"/>
    </location>
</feature>
<gene>
    <name evidence="5" type="ORF">SAMN04489708_10612</name>
</gene>
<evidence type="ECO:0000259" key="3">
    <source>
        <dbReference type="Pfam" id="PF02481"/>
    </source>
</evidence>
<dbReference type="NCBIfam" id="TIGR00732">
    <property type="entry name" value="dprA"/>
    <property type="match status" value="1"/>
</dbReference>
<dbReference type="InterPro" id="IPR036388">
    <property type="entry name" value="WH-like_DNA-bd_sf"/>
</dbReference>
<dbReference type="OrthoDB" id="9785707at2"/>
<dbReference type="InterPro" id="IPR057666">
    <property type="entry name" value="DrpA_SLOG"/>
</dbReference>
<accession>A0A1H0P6F3</accession>
<evidence type="ECO:0000313" key="6">
    <source>
        <dbReference type="Proteomes" id="UP000199317"/>
    </source>
</evidence>
<dbReference type="Proteomes" id="UP000199317">
    <property type="component" value="Unassembled WGS sequence"/>
</dbReference>
<name>A0A1H0P6F3_9BURK</name>
<dbReference type="Gene3D" id="3.40.50.450">
    <property type="match status" value="1"/>
</dbReference>
<dbReference type="PANTHER" id="PTHR43022">
    <property type="entry name" value="PROTEIN SMF"/>
    <property type="match status" value="1"/>
</dbReference>
<dbReference type="RefSeq" id="WP_092832953.1">
    <property type="nucleotide sequence ID" value="NZ_CP028290.1"/>
</dbReference>
<evidence type="ECO:0000256" key="1">
    <source>
        <dbReference type="ARBA" id="ARBA00006525"/>
    </source>
</evidence>
<dbReference type="SUPFAM" id="SSF102405">
    <property type="entry name" value="MCP/YpsA-like"/>
    <property type="match status" value="1"/>
</dbReference>
<dbReference type="InterPro" id="IPR041614">
    <property type="entry name" value="DprA_WH"/>
</dbReference>
<dbReference type="AlphaFoldDB" id="A0A1H0P6F3"/>
<comment type="similarity">
    <text evidence="1">Belongs to the DprA/Smf family.</text>
</comment>
<reference evidence="6" key="1">
    <citation type="submission" date="2016-10" db="EMBL/GenBank/DDBJ databases">
        <authorList>
            <person name="Varghese N."/>
            <person name="Submissions S."/>
        </authorList>
    </citation>
    <scope>NUCLEOTIDE SEQUENCE [LARGE SCALE GENOMIC DNA]</scope>
    <source>
        <strain evidence="6">DSM 17101</strain>
    </source>
</reference>
<dbReference type="Gene3D" id="1.10.10.10">
    <property type="entry name" value="Winged helix-like DNA-binding domain superfamily/Winged helix DNA-binding domain"/>
    <property type="match status" value="1"/>
</dbReference>
<evidence type="ECO:0000313" key="5">
    <source>
        <dbReference type="EMBL" id="SDP00524.1"/>
    </source>
</evidence>
<proteinExistence type="inferred from homology"/>
<evidence type="ECO:0000256" key="2">
    <source>
        <dbReference type="SAM" id="MobiDB-lite"/>
    </source>
</evidence>
<dbReference type="EMBL" id="FNJL01000006">
    <property type="protein sequence ID" value="SDP00524.1"/>
    <property type="molecule type" value="Genomic_DNA"/>
</dbReference>
<dbReference type="GO" id="GO:0009294">
    <property type="term" value="P:DNA-mediated transformation"/>
    <property type="evidence" value="ECO:0007669"/>
    <property type="project" value="InterPro"/>
</dbReference>
<dbReference type="PANTHER" id="PTHR43022:SF1">
    <property type="entry name" value="PROTEIN SMF"/>
    <property type="match status" value="1"/>
</dbReference>
<protein>
    <submittedName>
        <fullName evidence="5">DNA protecting protein DprA</fullName>
    </submittedName>
</protein>
<dbReference type="Pfam" id="PF02481">
    <property type="entry name" value="DNA_processg_A"/>
    <property type="match status" value="1"/>
</dbReference>